<dbReference type="Gene3D" id="1.10.260.40">
    <property type="entry name" value="lambda repressor-like DNA-binding domains"/>
    <property type="match status" value="1"/>
</dbReference>
<keyword evidence="3 6" id="KW-0238">DNA-binding</keyword>
<feature type="domain" description="Ner winged helix-turn-helix DNA-binding" evidence="5">
    <location>
        <begin position="11"/>
        <end position="82"/>
    </location>
</feature>
<dbReference type="eggNOG" id="COG3423">
    <property type="taxonomic scope" value="Bacteria"/>
</dbReference>
<reference evidence="6 7" key="1">
    <citation type="journal article" date="2014" name="Genome Biol. Evol.">
        <title>Genome degeneration and adaptation in a nascent stage of symbiosis.</title>
        <authorList>
            <person name="Oakeson K.F."/>
            <person name="Gil R."/>
            <person name="Clayton A.L."/>
            <person name="Dunn D.M."/>
            <person name="von Niederhausern A.C."/>
            <person name="Hamil C."/>
            <person name="Aoyagi A."/>
            <person name="Duval B."/>
            <person name="Baca A."/>
            <person name="Silva F.J."/>
            <person name="Vallier A."/>
            <person name="Jackson D.G."/>
            <person name="Latorre A."/>
            <person name="Weiss R.B."/>
            <person name="Heddi A."/>
            <person name="Moya A."/>
            <person name="Dale C."/>
        </authorList>
    </citation>
    <scope>NUCLEOTIDE SEQUENCE [LARGE SCALE GENOMIC DNA]</scope>
    <source>
        <strain evidence="7">none</strain>
    </source>
</reference>
<evidence type="ECO:0000313" key="7">
    <source>
        <dbReference type="Proteomes" id="UP000019025"/>
    </source>
</evidence>
<dbReference type="AlphaFoldDB" id="W0HNW4"/>
<dbReference type="SUPFAM" id="SSF47413">
    <property type="entry name" value="lambda repressor-like DNA-binding domains"/>
    <property type="match status" value="1"/>
</dbReference>
<name>W0HNW4_9GAMM</name>
<keyword evidence="4" id="KW-0804">Transcription</keyword>
<dbReference type="InterPro" id="IPR010982">
    <property type="entry name" value="Lambda_DNA-bd_dom_sf"/>
</dbReference>
<evidence type="ECO:0000256" key="1">
    <source>
        <dbReference type="ARBA" id="ARBA00006157"/>
    </source>
</evidence>
<dbReference type="KEGG" id="pes:SOPEG_2469"/>
<organism evidence="6 7">
    <name type="scientific">Candidatus Sodalis pierantonii str. SOPE</name>
    <dbReference type="NCBI Taxonomy" id="2342"/>
    <lineage>
        <taxon>Bacteria</taxon>
        <taxon>Pseudomonadati</taxon>
        <taxon>Pseudomonadota</taxon>
        <taxon>Gammaproteobacteria</taxon>
        <taxon>Enterobacterales</taxon>
        <taxon>Bruguierivoracaceae</taxon>
        <taxon>Sodalis</taxon>
    </lineage>
</organism>
<dbReference type="Proteomes" id="UP000019025">
    <property type="component" value="Chromosome"/>
</dbReference>
<evidence type="ECO:0000256" key="2">
    <source>
        <dbReference type="ARBA" id="ARBA00023015"/>
    </source>
</evidence>
<gene>
    <name evidence="6" type="ORF">SOPEG_2469</name>
</gene>
<evidence type="ECO:0000256" key="4">
    <source>
        <dbReference type="ARBA" id="ARBA00023163"/>
    </source>
</evidence>
<dbReference type="EMBL" id="CP006568">
    <property type="protein sequence ID" value="AHF74197.1"/>
    <property type="molecule type" value="Genomic_DNA"/>
</dbReference>
<proteinExistence type="inferred from homology"/>
<comment type="similarity">
    <text evidence="1">Belongs to the ner transcriptional regulatory family.</text>
</comment>
<sequence length="85" mass="9782">MTSQNEVVNTDWHREIIKAELHKRGITFRALDVKAGVKQDVVKSVLTRPCRKYELLVANALGVSPETIWPSRYEARNNSYIRKVS</sequence>
<dbReference type="RefSeq" id="WP_071882202.1">
    <property type="nucleotide sequence ID" value="NZ_CP006568.1"/>
</dbReference>
<keyword evidence="7" id="KW-1185">Reference proteome</keyword>
<evidence type="ECO:0000256" key="3">
    <source>
        <dbReference type="ARBA" id="ARBA00023125"/>
    </source>
</evidence>
<dbReference type="HOGENOM" id="CLU_162005_3_2_6"/>
<dbReference type="STRING" id="2342.SOPEG_2469"/>
<dbReference type="InterPro" id="IPR038722">
    <property type="entry name" value="Ner_HTH_dom"/>
</dbReference>
<protein>
    <submittedName>
        <fullName evidence="6">Putative DNA-binding protein</fullName>
    </submittedName>
</protein>
<evidence type="ECO:0000313" key="6">
    <source>
        <dbReference type="EMBL" id="AHF74197.1"/>
    </source>
</evidence>
<accession>W0HNW4</accession>
<keyword evidence="2" id="KW-0805">Transcription regulation</keyword>
<dbReference type="Pfam" id="PF13693">
    <property type="entry name" value="HTH_35"/>
    <property type="match status" value="1"/>
</dbReference>
<evidence type="ECO:0000259" key="5">
    <source>
        <dbReference type="Pfam" id="PF13693"/>
    </source>
</evidence>
<dbReference type="GO" id="GO:0003677">
    <property type="term" value="F:DNA binding"/>
    <property type="evidence" value="ECO:0007669"/>
    <property type="project" value="UniProtKB-KW"/>
</dbReference>